<protein>
    <submittedName>
        <fullName evidence="4">Mandelate racemase/muconate lactonizing protein</fullName>
    </submittedName>
</protein>
<dbReference type="PROSITE" id="PS00909">
    <property type="entry name" value="MR_MLE_2"/>
    <property type="match status" value="1"/>
</dbReference>
<dbReference type="GO" id="GO:0009063">
    <property type="term" value="P:amino acid catabolic process"/>
    <property type="evidence" value="ECO:0007669"/>
    <property type="project" value="InterPro"/>
</dbReference>
<gene>
    <name evidence="4" type="ORF">Sant_3089</name>
</gene>
<dbReference type="GO" id="GO:0046872">
    <property type="term" value="F:metal ion binding"/>
    <property type="evidence" value="ECO:0007669"/>
    <property type="project" value="UniProtKB-KW"/>
</dbReference>
<dbReference type="PANTHER" id="PTHR48080:SF3">
    <property type="entry name" value="ENOLASE SUPERFAMILY MEMBER DDB_G0284701"/>
    <property type="match status" value="1"/>
</dbReference>
<dbReference type="InterPro" id="IPR029065">
    <property type="entry name" value="Enolase_C-like"/>
</dbReference>
<dbReference type="PATRIC" id="fig|1239307.3.peg.3407"/>
<dbReference type="Gene3D" id="3.20.20.120">
    <property type="entry name" value="Enolase-like C-terminal domain"/>
    <property type="match status" value="1"/>
</dbReference>
<dbReference type="OrthoDB" id="9802699at2"/>
<dbReference type="SUPFAM" id="SSF51604">
    <property type="entry name" value="Enolase C-terminal domain-like"/>
    <property type="match status" value="1"/>
</dbReference>
<dbReference type="InterPro" id="IPR036849">
    <property type="entry name" value="Enolase-like_C_sf"/>
</dbReference>
<name>W0I0V2_9GAMM</name>
<evidence type="ECO:0000256" key="2">
    <source>
        <dbReference type="ARBA" id="ARBA00022723"/>
    </source>
</evidence>
<keyword evidence="2" id="KW-0479">Metal-binding</keyword>
<feature type="domain" description="Mandelate racemase/muconate lactonizing enzyme C-terminal" evidence="3">
    <location>
        <begin position="141"/>
        <end position="238"/>
    </location>
</feature>
<dbReference type="InterPro" id="IPR018110">
    <property type="entry name" value="Mandel_Rmase/mucon_lact_enz_CS"/>
</dbReference>
<dbReference type="Pfam" id="PF13378">
    <property type="entry name" value="MR_MLE_C"/>
    <property type="match status" value="1"/>
</dbReference>
<dbReference type="KEGG" id="sod:Sant_3089"/>
<keyword evidence="5" id="KW-1185">Reference proteome</keyword>
<dbReference type="InterPro" id="IPR034593">
    <property type="entry name" value="DgoD-like"/>
</dbReference>
<dbReference type="Gene3D" id="3.30.390.10">
    <property type="entry name" value="Enolase-like, N-terminal domain"/>
    <property type="match status" value="1"/>
</dbReference>
<dbReference type="SFLD" id="SFLDS00001">
    <property type="entry name" value="Enolase"/>
    <property type="match status" value="1"/>
</dbReference>
<comment type="similarity">
    <text evidence="1">Belongs to the mandelate racemase/muconate lactonizing enzyme family.</text>
</comment>
<evidence type="ECO:0000256" key="1">
    <source>
        <dbReference type="ARBA" id="ARBA00008031"/>
    </source>
</evidence>
<dbReference type="EMBL" id="CP006569">
    <property type="protein sequence ID" value="AHF78095.1"/>
    <property type="molecule type" value="Genomic_DNA"/>
</dbReference>
<organism evidence="4 5">
    <name type="scientific">Sodalis praecaptivus</name>
    <dbReference type="NCBI Taxonomy" id="1239307"/>
    <lineage>
        <taxon>Bacteria</taxon>
        <taxon>Pseudomonadati</taxon>
        <taxon>Pseudomonadota</taxon>
        <taxon>Gammaproteobacteria</taxon>
        <taxon>Enterobacterales</taxon>
        <taxon>Bruguierivoracaceae</taxon>
        <taxon>Sodalis</taxon>
    </lineage>
</organism>
<sequence length="369" mass="39757">MNASLYRADLHYPHLQLHTASSGSVPALESLYLCLRDRGLEGIGEVRINIAYLNGYSAQQVLDDVVAALGDWDLARPARTLLAALEQDHGHRLAPTRMLLDMALHDLVAKQVGTSVSGLLSAEPASPVMAHTNQTLFWTSEADFLRQAGDYVARGFTSLKVRIGIGTLQQDVDRLRALRSRFGDGVHLAADANGQWQPDHAADNLAALAPLRLGYLEQPLAPAYDDRLPALAAQSATPLMLDESVSHEADIDRVIALGGRVWAHLKLVKLGGIAPTVRAARRLRDAGVPFMIGQMNEGAAATAAALHVTHLTRPRFAELYGADGLGDDPVSGLRYQHGTVQCLSPLGLGVTFAAHQATLIQEFSHAKHR</sequence>
<accession>W0I0V2</accession>
<reference evidence="4 5" key="1">
    <citation type="journal article" date="2014" name="Genome Biol. Evol.">
        <title>Genome degeneration and adaptation in a nascent stage of symbiosis.</title>
        <authorList>
            <person name="Oakeson K.F."/>
            <person name="Gil R."/>
            <person name="Clayton A.L."/>
            <person name="Dunn D.M."/>
            <person name="von Niederhausern A.C."/>
            <person name="Hamil C."/>
            <person name="Aoyagi A."/>
            <person name="Duval B."/>
            <person name="Baca A."/>
            <person name="Silva F.J."/>
            <person name="Vallier A."/>
            <person name="Jackson D.G."/>
            <person name="Latorre A."/>
            <person name="Weiss R.B."/>
            <person name="Heddi A."/>
            <person name="Moya A."/>
            <person name="Dale C."/>
        </authorList>
    </citation>
    <scope>NUCLEOTIDE SEQUENCE [LARGE SCALE GENOMIC DNA]</scope>
    <source>
        <strain evidence="4 5">HS1</strain>
    </source>
</reference>
<dbReference type="InterPro" id="IPR013342">
    <property type="entry name" value="Mandelate_racemase_C"/>
</dbReference>
<dbReference type="InterPro" id="IPR029017">
    <property type="entry name" value="Enolase-like_N"/>
</dbReference>
<evidence type="ECO:0000313" key="4">
    <source>
        <dbReference type="EMBL" id="AHF78095.1"/>
    </source>
</evidence>
<evidence type="ECO:0000313" key="5">
    <source>
        <dbReference type="Proteomes" id="UP000019028"/>
    </source>
</evidence>
<dbReference type="HOGENOM" id="CLU_756025_0_0_6"/>
<dbReference type="PANTHER" id="PTHR48080">
    <property type="entry name" value="D-GALACTONATE DEHYDRATASE-RELATED"/>
    <property type="match status" value="1"/>
</dbReference>
<dbReference type="RefSeq" id="WP_025423232.1">
    <property type="nucleotide sequence ID" value="NZ_CP006569.1"/>
</dbReference>
<dbReference type="AlphaFoldDB" id="W0I0V2"/>
<dbReference type="SMART" id="SM00922">
    <property type="entry name" value="MR_MLE"/>
    <property type="match status" value="1"/>
</dbReference>
<dbReference type="Proteomes" id="UP000019028">
    <property type="component" value="Chromosome"/>
</dbReference>
<evidence type="ECO:0000259" key="3">
    <source>
        <dbReference type="SMART" id="SM00922"/>
    </source>
</evidence>
<proteinExistence type="inferred from homology"/>
<dbReference type="SUPFAM" id="SSF54826">
    <property type="entry name" value="Enolase N-terminal domain-like"/>
    <property type="match status" value="1"/>
</dbReference>